<feature type="region of interest" description="Disordered" evidence="5">
    <location>
        <begin position="778"/>
        <end position="852"/>
    </location>
</feature>
<feature type="compositionally biased region" description="Basic and acidic residues" evidence="5">
    <location>
        <begin position="791"/>
        <end position="804"/>
    </location>
</feature>
<name>A0A1B6M3F3_9HEMI</name>
<organism evidence="7">
    <name type="scientific">Graphocephala atropunctata</name>
    <dbReference type="NCBI Taxonomy" id="36148"/>
    <lineage>
        <taxon>Eukaryota</taxon>
        <taxon>Metazoa</taxon>
        <taxon>Ecdysozoa</taxon>
        <taxon>Arthropoda</taxon>
        <taxon>Hexapoda</taxon>
        <taxon>Insecta</taxon>
        <taxon>Pterygota</taxon>
        <taxon>Neoptera</taxon>
        <taxon>Paraneoptera</taxon>
        <taxon>Hemiptera</taxon>
        <taxon>Auchenorrhyncha</taxon>
        <taxon>Membracoidea</taxon>
        <taxon>Cicadellidae</taxon>
        <taxon>Cicadellinae</taxon>
        <taxon>Cicadellini</taxon>
        <taxon>Graphocephala</taxon>
    </lineage>
</organism>
<dbReference type="CDD" id="cd15489">
    <property type="entry name" value="PHD_SF"/>
    <property type="match status" value="1"/>
</dbReference>
<feature type="region of interest" description="Disordered" evidence="5">
    <location>
        <begin position="109"/>
        <end position="323"/>
    </location>
</feature>
<keyword evidence="2 4" id="KW-0863">Zinc-finger</keyword>
<evidence type="ECO:0000256" key="5">
    <source>
        <dbReference type="SAM" id="MobiDB-lite"/>
    </source>
</evidence>
<dbReference type="PANTHER" id="PTHR14689:SF0">
    <property type="entry name" value="COILED-COIL DOMAIN-CONTAINING PROTEIN 82"/>
    <property type="match status" value="1"/>
</dbReference>
<accession>A0A1B6M3F3</accession>
<dbReference type="SUPFAM" id="SSF57903">
    <property type="entry name" value="FYVE/PHD zinc finger"/>
    <property type="match status" value="1"/>
</dbReference>
<dbReference type="InterPro" id="IPR025451">
    <property type="entry name" value="DUF4211"/>
</dbReference>
<evidence type="ECO:0000259" key="6">
    <source>
        <dbReference type="PROSITE" id="PS50016"/>
    </source>
</evidence>
<evidence type="ECO:0000256" key="1">
    <source>
        <dbReference type="ARBA" id="ARBA00022723"/>
    </source>
</evidence>
<feature type="compositionally biased region" description="Basic residues" evidence="5">
    <location>
        <begin position="405"/>
        <end position="415"/>
    </location>
</feature>
<dbReference type="PANTHER" id="PTHR14689">
    <property type="entry name" value="PHORBOL-ESTER_DAG-TYPE DOMAIN-CONTAINING PROTEIN"/>
    <property type="match status" value="1"/>
</dbReference>
<evidence type="ECO:0000256" key="2">
    <source>
        <dbReference type="ARBA" id="ARBA00022771"/>
    </source>
</evidence>
<dbReference type="InterPro" id="IPR019787">
    <property type="entry name" value="Znf_PHD-finger"/>
</dbReference>
<dbReference type="InterPro" id="IPR011011">
    <property type="entry name" value="Znf_FYVE_PHD"/>
</dbReference>
<keyword evidence="3" id="KW-0862">Zinc</keyword>
<dbReference type="GO" id="GO:0005634">
    <property type="term" value="C:nucleus"/>
    <property type="evidence" value="ECO:0007669"/>
    <property type="project" value="TreeGrafter"/>
</dbReference>
<feature type="region of interest" description="Disordered" evidence="5">
    <location>
        <begin position="1"/>
        <end position="43"/>
    </location>
</feature>
<feature type="compositionally biased region" description="Basic residues" evidence="5">
    <location>
        <begin position="291"/>
        <end position="312"/>
    </location>
</feature>
<evidence type="ECO:0000313" key="7">
    <source>
        <dbReference type="EMBL" id="JAT30461.1"/>
    </source>
</evidence>
<evidence type="ECO:0000256" key="3">
    <source>
        <dbReference type="ARBA" id="ARBA00022833"/>
    </source>
</evidence>
<dbReference type="GO" id="GO:0008270">
    <property type="term" value="F:zinc ion binding"/>
    <property type="evidence" value="ECO:0007669"/>
    <property type="project" value="UniProtKB-KW"/>
</dbReference>
<keyword evidence="1" id="KW-0479">Metal-binding</keyword>
<dbReference type="EMBL" id="GEBQ01009516">
    <property type="protein sequence ID" value="JAT30461.1"/>
    <property type="molecule type" value="Transcribed_RNA"/>
</dbReference>
<feature type="compositionally biased region" description="Basic and acidic residues" evidence="5">
    <location>
        <begin position="279"/>
        <end position="290"/>
    </location>
</feature>
<feature type="compositionally biased region" description="Low complexity" evidence="5">
    <location>
        <begin position="805"/>
        <end position="814"/>
    </location>
</feature>
<feature type="region of interest" description="Disordered" evidence="5">
    <location>
        <begin position="389"/>
        <end position="428"/>
    </location>
</feature>
<dbReference type="Gene3D" id="3.30.40.10">
    <property type="entry name" value="Zinc/RING finger domain, C3HC4 (zinc finger)"/>
    <property type="match status" value="1"/>
</dbReference>
<reference evidence="7" key="1">
    <citation type="submission" date="2015-11" db="EMBL/GenBank/DDBJ databases">
        <title>De novo transcriptome assembly of four potential Pierce s Disease insect vectors from Arizona vineyards.</title>
        <authorList>
            <person name="Tassone E.E."/>
        </authorList>
    </citation>
    <scope>NUCLEOTIDE SEQUENCE</scope>
</reference>
<feature type="compositionally biased region" description="Low complexity" evidence="5">
    <location>
        <begin position="191"/>
        <end position="204"/>
    </location>
</feature>
<dbReference type="PROSITE" id="PS50016">
    <property type="entry name" value="ZF_PHD_2"/>
    <property type="match status" value="1"/>
</dbReference>
<dbReference type="Pfam" id="PF13926">
    <property type="entry name" value="DUF4211"/>
    <property type="match status" value="1"/>
</dbReference>
<feature type="compositionally biased region" description="Basic and acidic residues" evidence="5">
    <location>
        <begin position="133"/>
        <end position="143"/>
    </location>
</feature>
<feature type="non-terminal residue" evidence="7">
    <location>
        <position position="1"/>
    </location>
</feature>
<dbReference type="InterPro" id="IPR013083">
    <property type="entry name" value="Znf_RING/FYVE/PHD"/>
</dbReference>
<protein>
    <recommendedName>
        <fullName evidence="6">PHD-type domain-containing protein</fullName>
    </recommendedName>
</protein>
<proteinExistence type="predicted"/>
<gene>
    <name evidence="7" type="ORF">g.4377</name>
</gene>
<dbReference type="AlphaFoldDB" id="A0A1B6M3F3"/>
<sequence>PAPQASYYQTPQHLPASQQQSSDPQNAPETPSNDIVSSQEETPVVAETSIAKVIVPDVEEELGFLAETPKPNLKLVQNKIAKPVLPVVKPVTFSNPNCGFMASYIKFLQGDKEPSPPPKRKPIKATYIPVTKTKTDTKSDSKKAQKPKYKSPSSSPTLDFEDDPRYFPLPKDPSSRKLDTSSDSDGDDLSLDSSSSRSKSRSMSIHQKSSPRKSSKRRTSASPRKSKKRQRNTSGEEEEEELPRRNTATRKAKEKISQLEDDHEFSDLNLSGSDQDWTPAERKGSDSDRPGKRRNVRAKRKPPSKTKAKKPPPSRFLESSDEETNAALAAALKESEICAVCSTTFEDSKDSATCCECEKSYHHGCCSLQTAQRLKKIGTKRTAWKCDECRPPSPVRNEKPSKKYSGSKKRRRAVIRARPNDEDGSGDGDEYFPFKSGEFIVVKDDLKEELPPIWRVDGKTLLQKYEPFDQNGEWLYKNISTYSGWTPQNRNIYEKIPIQFIVQSRLETIVKFLRSEMVDPAEEQAFLDQSLNETSKYQDNFEVYIQTLISQALDSNFLAEIFAEKDEYFLQNVEVIDEVTEARRVRLVAAVDWPQSCNIQTSVATWPCYNVLAELKASIRLCDACFRSKVHARIILYGQPYNATTLDGCTPNPAVINQKDFMICLDCIKWVQLYNKLVHQKYIMYIECAKRVQEKRTGEGTKDTTVILNELLADEDWLNKLFLQVRKTWADVEKAEREGRRKLGLPVVPVSATPVAADVAAEGETPVTDVAAVREAQVADVPAVTENSDSTQREDREQGGKDEPAAPAESSPTEAVEEEKPAEETNQTEEEPSEDKSLVPTGEDTDKIPKES</sequence>
<feature type="compositionally biased region" description="Basic residues" evidence="5">
    <location>
        <begin position="209"/>
        <end position="231"/>
    </location>
</feature>
<feature type="compositionally biased region" description="Acidic residues" evidence="5">
    <location>
        <begin position="824"/>
        <end position="833"/>
    </location>
</feature>
<feature type="compositionally biased region" description="Basic and acidic residues" evidence="5">
    <location>
        <begin position="389"/>
        <end position="401"/>
    </location>
</feature>
<evidence type="ECO:0000256" key="4">
    <source>
        <dbReference type="PROSITE-ProRule" id="PRU00146"/>
    </source>
</evidence>
<feature type="domain" description="PHD-type" evidence="6">
    <location>
        <begin position="335"/>
        <end position="392"/>
    </location>
</feature>
<feature type="compositionally biased region" description="Polar residues" evidence="5">
    <location>
        <begin position="1"/>
        <end position="41"/>
    </location>
</feature>